<evidence type="ECO:0000313" key="3">
    <source>
        <dbReference type="Proteomes" id="UP000822688"/>
    </source>
</evidence>
<dbReference type="PROSITE" id="PS00901">
    <property type="entry name" value="CYS_SYNTHASE"/>
    <property type="match status" value="1"/>
</dbReference>
<dbReference type="GO" id="GO:0006535">
    <property type="term" value="P:cysteine biosynthetic process from serine"/>
    <property type="evidence" value="ECO:0007669"/>
    <property type="project" value="InterPro"/>
</dbReference>
<dbReference type="EMBL" id="CM026431">
    <property type="protein sequence ID" value="KAG0559372.1"/>
    <property type="molecule type" value="Genomic_DNA"/>
</dbReference>
<evidence type="ECO:0000313" key="2">
    <source>
        <dbReference type="EMBL" id="KAG0559372.1"/>
    </source>
</evidence>
<dbReference type="AlphaFoldDB" id="A0A8T0GQV5"/>
<accession>A0A8T0GQV5</accession>
<feature type="compositionally biased region" description="Polar residues" evidence="1">
    <location>
        <begin position="49"/>
        <end position="60"/>
    </location>
</feature>
<comment type="caution">
    <text evidence="2">The sequence shown here is derived from an EMBL/GenBank/DDBJ whole genome shotgun (WGS) entry which is preliminary data.</text>
</comment>
<dbReference type="Gene3D" id="3.40.50.1100">
    <property type="match status" value="1"/>
</dbReference>
<dbReference type="InterPro" id="IPR036052">
    <property type="entry name" value="TrpB-like_PALP_sf"/>
</dbReference>
<sequence>MKMEGMQPCGSVKDRVGFAIIEDAEAKGLIQPGKVRPRDAFSDRFQKIDSASPNTTISYS</sequence>
<protein>
    <submittedName>
        <fullName evidence="2">Uncharacterized protein</fullName>
    </submittedName>
</protein>
<feature type="region of interest" description="Disordered" evidence="1">
    <location>
        <begin position="41"/>
        <end position="60"/>
    </location>
</feature>
<keyword evidence="3" id="KW-1185">Reference proteome</keyword>
<dbReference type="InterPro" id="IPR001216">
    <property type="entry name" value="P-phosphate_BS"/>
</dbReference>
<proteinExistence type="predicted"/>
<dbReference type="Proteomes" id="UP000822688">
    <property type="component" value="Chromosome 10"/>
</dbReference>
<organism evidence="2 3">
    <name type="scientific">Ceratodon purpureus</name>
    <name type="common">Fire moss</name>
    <name type="synonym">Dicranum purpureum</name>
    <dbReference type="NCBI Taxonomy" id="3225"/>
    <lineage>
        <taxon>Eukaryota</taxon>
        <taxon>Viridiplantae</taxon>
        <taxon>Streptophyta</taxon>
        <taxon>Embryophyta</taxon>
        <taxon>Bryophyta</taxon>
        <taxon>Bryophytina</taxon>
        <taxon>Bryopsida</taxon>
        <taxon>Dicranidae</taxon>
        <taxon>Pseudoditrichales</taxon>
        <taxon>Ditrichaceae</taxon>
        <taxon>Ceratodon</taxon>
    </lineage>
</organism>
<evidence type="ECO:0000256" key="1">
    <source>
        <dbReference type="SAM" id="MobiDB-lite"/>
    </source>
</evidence>
<reference evidence="2" key="1">
    <citation type="submission" date="2020-06" db="EMBL/GenBank/DDBJ databases">
        <title>WGS assembly of Ceratodon purpureus strain R40.</title>
        <authorList>
            <person name="Carey S.B."/>
            <person name="Jenkins J."/>
            <person name="Shu S."/>
            <person name="Lovell J.T."/>
            <person name="Sreedasyam A."/>
            <person name="Maumus F."/>
            <person name="Tiley G.P."/>
            <person name="Fernandez-Pozo N."/>
            <person name="Barry K."/>
            <person name="Chen C."/>
            <person name="Wang M."/>
            <person name="Lipzen A."/>
            <person name="Daum C."/>
            <person name="Saski C.A."/>
            <person name="Payton A.C."/>
            <person name="Mcbreen J.C."/>
            <person name="Conrad R.E."/>
            <person name="Kollar L.M."/>
            <person name="Olsson S."/>
            <person name="Huttunen S."/>
            <person name="Landis J.B."/>
            <person name="Wickett N.J."/>
            <person name="Johnson M.G."/>
            <person name="Rensing S.A."/>
            <person name="Grimwood J."/>
            <person name="Schmutz J."/>
            <person name="Mcdaniel S.F."/>
        </authorList>
    </citation>
    <scope>NUCLEOTIDE SEQUENCE</scope>
    <source>
        <strain evidence="2">R40</strain>
    </source>
</reference>
<name>A0A8T0GQV5_CERPU</name>
<gene>
    <name evidence="2" type="ORF">KC19_10G099800</name>
</gene>
<dbReference type="SUPFAM" id="SSF53686">
    <property type="entry name" value="Tryptophan synthase beta subunit-like PLP-dependent enzymes"/>
    <property type="match status" value="1"/>
</dbReference>